<dbReference type="InterPro" id="IPR003018">
    <property type="entry name" value="GAF"/>
</dbReference>
<gene>
    <name evidence="5" type="ORF">C4541_00215</name>
</gene>
<sequence>MALSHSDNTPLSVSFLMPVLFFTGFLSALCCTFCAYYLSLDFFVLCGIAVIHIMIPVSWLFFDPVLSWLCIFTGCIYLLLFPGVHPQAGISLFASGCILQLHFYRYEKRLSRQELFASEQKTQIDTLLASRSSAALKLMRTKENMDRLSRIKALSEALCGMLDVQSITDSVCETVKNTIKKADIIRIYLLKEDMQTLVLHTQYTTRGSAPKELGEKLTGYVLRHNKPVLIQNTVQDKRAKGISPKIKSILCVPLRSGTSLSGILRVDTINSHPFQLADLRFLSNIAHVTGLAVQNAGLYQDARRLSVTDGLTGLYTHSYLKNKLRDITEQNIPFCLIFLDLDNFKTINDTFGHPIGDQALITVSRILTSVLTTNDCAARYGGEEFALILHACTPKEGLCKAEQIRGYIENTSMYVRRRKVVLTVSVGIAFYPETSKDANTLLSAADRALYTAKSSGKNKVVQA</sequence>
<dbReference type="InterPro" id="IPR029787">
    <property type="entry name" value="Nucleotide_cyclase"/>
</dbReference>
<dbReference type="SMART" id="SM00267">
    <property type="entry name" value="GGDEF"/>
    <property type="match status" value="1"/>
</dbReference>
<dbReference type="CDD" id="cd01949">
    <property type="entry name" value="GGDEF"/>
    <property type="match status" value="1"/>
</dbReference>
<dbReference type="PANTHER" id="PTHR45138:SF9">
    <property type="entry name" value="DIGUANYLATE CYCLASE DGCM-RELATED"/>
    <property type="match status" value="1"/>
</dbReference>
<dbReference type="Pfam" id="PF00990">
    <property type="entry name" value="GGDEF"/>
    <property type="match status" value="1"/>
</dbReference>
<keyword evidence="3" id="KW-1133">Transmembrane helix</keyword>
<proteinExistence type="predicted"/>
<dbReference type="PANTHER" id="PTHR45138">
    <property type="entry name" value="REGULATORY COMPONENTS OF SENSORY TRANSDUCTION SYSTEM"/>
    <property type="match status" value="1"/>
</dbReference>
<keyword evidence="3" id="KW-0812">Transmembrane</keyword>
<protein>
    <recommendedName>
        <fullName evidence="1">diguanylate cyclase</fullName>
        <ecNumber evidence="1">2.7.7.65</ecNumber>
    </recommendedName>
</protein>
<dbReference type="SMART" id="SM00065">
    <property type="entry name" value="GAF"/>
    <property type="match status" value="1"/>
</dbReference>
<accession>A0A3A4R6V3</accession>
<dbReference type="SUPFAM" id="SSF55073">
    <property type="entry name" value="Nucleotide cyclase"/>
    <property type="match status" value="1"/>
</dbReference>
<evidence type="ECO:0000256" key="1">
    <source>
        <dbReference type="ARBA" id="ARBA00012528"/>
    </source>
</evidence>
<evidence type="ECO:0000313" key="6">
    <source>
        <dbReference type="Proteomes" id="UP000266426"/>
    </source>
</evidence>
<dbReference type="GO" id="GO:0052621">
    <property type="term" value="F:diguanylate cyclase activity"/>
    <property type="evidence" value="ECO:0007669"/>
    <property type="project" value="UniProtKB-EC"/>
</dbReference>
<dbReference type="InterPro" id="IPR050469">
    <property type="entry name" value="Diguanylate_Cyclase"/>
</dbReference>
<dbReference type="InterPro" id="IPR000160">
    <property type="entry name" value="GGDEF_dom"/>
</dbReference>
<feature type="domain" description="GGDEF" evidence="4">
    <location>
        <begin position="332"/>
        <end position="463"/>
    </location>
</feature>
<dbReference type="Gene3D" id="3.30.450.40">
    <property type="match status" value="1"/>
</dbReference>
<feature type="transmembrane region" description="Helical" evidence="3">
    <location>
        <begin position="15"/>
        <end position="35"/>
    </location>
</feature>
<dbReference type="GO" id="GO:0043709">
    <property type="term" value="P:cell adhesion involved in single-species biofilm formation"/>
    <property type="evidence" value="ECO:0007669"/>
    <property type="project" value="TreeGrafter"/>
</dbReference>
<dbReference type="AlphaFoldDB" id="A0A3A4R6V3"/>
<evidence type="ECO:0000256" key="3">
    <source>
        <dbReference type="SAM" id="Phobius"/>
    </source>
</evidence>
<dbReference type="GO" id="GO:0005886">
    <property type="term" value="C:plasma membrane"/>
    <property type="evidence" value="ECO:0007669"/>
    <property type="project" value="TreeGrafter"/>
</dbReference>
<keyword evidence="3" id="KW-0472">Membrane</keyword>
<dbReference type="GO" id="GO:1902201">
    <property type="term" value="P:negative regulation of bacterial-type flagellum-dependent cell motility"/>
    <property type="evidence" value="ECO:0007669"/>
    <property type="project" value="TreeGrafter"/>
</dbReference>
<dbReference type="SUPFAM" id="SSF55781">
    <property type="entry name" value="GAF domain-like"/>
    <property type="match status" value="1"/>
</dbReference>
<dbReference type="EMBL" id="QZJZ01000004">
    <property type="protein sequence ID" value="RJP62149.1"/>
    <property type="molecule type" value="Genomic_DNA"/>
</dbReference>
<comment type="catalytic activity">
    <reaction evidence="2">
        <text>2 GTP = 3',3'-c-di-GMP + 2 diphosphate</text>
        <dbReference type="Rhea" id="RHEA:24898"/>
        <dbReference type="ChEBI" id="CHEBI:33019"/>
        <dbReference type="ChEBI" id="CHEBI:37565"/>
        <dbReference type="ChEBI" id="CHEBI:58805"/>
        <dbReference type="EC" id="2.7.7.65"/>
    </reaction>
</comment>
<dbReference type="FunFam" id="3.30.70.270:FF:000001">
    <property type="entry name" value="Diguanylate cyclase domain protein"/>
    <property type="match status" value="1"/>
</dbReference>
<dbReference type="EC" id="2.7.7.65" evidence="1"/>
<feature type="transmembrane region" description="Helical" evidence="3">
    <location>
        <begin position="65"/>
        <end position="81"/>
    </location>
</feature>
<dbReference type="Gene3D" id="3.30.70.270">
    <property type="match status" value="1"/>
</dbReference>
<feature type="transmembrane region" description="Helical" evidence="3">
    <location>
        <begin position="88"/>
        <end position="106"/>
    </location>
</feature>
<feature type="transmembrane region" description="Helical" evidence="3">
    <location>
        <begin position="42"/>
        <end position="59"/>
    </location>
</feature>
<comment type="caution">
    <text evidence="5">The sequence shown here is derived from an EMBL/GenBank/DDBJ whole genome shotgun (WGS) entry which is preliminary data.</text>
</comment>
<dbReference type="NCBIfam" id="TIGR00254">
    <property type="entry name" value="GGDEF"/>
    <property type="match status" value="1"/>
</dbReference>
<dbReference type="Proteomes" id="UP000266426">
    <property type="component" value="Unassembled WGS sequence"/>
</dbReference>
<dbReference type="Pfam" id="PF13185">
    <property type="entry name" value="GAF_2"/>
    <property type="match status" value="1"/>
</dbReference>
<dbReference type="InterPro" id="IPR029016">
    <property type="entry name" value="GAF-like_dom_sf"/>
</dbReference>
<dbReference type="InterPro" id="IPR043128">
    <property type="entry name" value="Rev_trsase/Diguanyl_cyclase"/>
</dbReference>
<name>A0A3A4R6V3_9BACT</name>
<evidence type="ECO:0000259" key="4">
    <source>
        <dbReference type="PROSITE" id="PS50887"/>
    </source>
</evidence>
<reference evidence="5 6" key="1">
    <citation type="journal article" date="2017" name="ISME J.">
        <title>Energy and carbon metabolisms in a deep terrestrial subsurface fluid microbial community.</title>
        <authorList>
            <person name="Momper L."/>
            <person name="Jungbluth S.P."/>
            <person name="Lee M.D."/>
            <person name="Amend J.P."/>
        </authorList>
    </citation>
    <scope>NUCLEOTIDE SEQUENCE [LARGE SCALE GENOMIC DNA]</scope>
    <source>
        <strain evidence="5">SURF_26</strain>
    </source>
</reference>
<dbReference type="PROSITE" id="PS50887">
    <property type="entry name" value="GGDEF"/>
    <property type="match status" value="1"/>
</dbReference>
<organism evidence="5 6">
    <name type="scientific">Candidatus Auribacter fodinae</name>
    <dbReference type="NCBI Taxonomy" id="2093366"/>
    <lineage>
        <taxon>Bacteria</taxon>
        <taxon>Pseudomonadati</taxon>
        <taxon>Candidatus Auribacterota</taxon>
        <taxon>Candidatus Auribacteria</taxon>
        <taxon>Candidatus Auribacterales</taxon>
        <taxon>Candidatus Auribacteraceae</taxon>
        <taxon>Candidatus Auribacter</taxon>
    </lineage>
</organism>
<evidence type="ECO:0000256" key="2">
    <source>
        <dbReference type="ARBA" id="ARBA00034247"/>
    </source>
</evidence>
<evidence type="ECO:0000313" key="5">
    <source>
        <dbReference type="EMBL" id="RJP62149.1"/>
    </source>
</evidence>